<proteinExistence type="predicted"/>
<protein>
    <submittedName>
        <fullName evidence="1">Uncharacterized protein</fullName>
    </submittedName>
</protein>
<accession>A0ABU8NME0</accession>
<keyword evidence="2" id="KW-1185">Reference proteome</keyword>
<dbReference type="RefSeq" id="WP_337716662.1">
    <property type="nucleotide sequence ID" value="NZ_JBBEUB010000004.1"/>
</dbReference>
<dbReference type="EMBL" id="JBBEUB010000004">
    <property type="protein sequence ID" value="MEJ2903417.1"/>
    <property type="molecule type" value="Genomic_DNA"/>
</dbReference>
<organism evidence="1 2">
    <name type="scientific">Pedobacter panaciterrae</name>
    <dbReference type="NCBI Taxonomy" id="363849"/>
    <lineage>
        <taxon>Bacteria</taxon>
        <taxon>Pseudomonadati</taxon>
        <taxon>Bacteroidota</taxon>
        <taxon>Sphingobacteriia</taxon>
        <taxon>Sphingobacteriales</taxon>
        <taxon>Sphingobacteriaceae</taxon>
        <taxon>Pedobacter</taxon>
    </lineage>
</organism>
<evidence type="ECO:0000313" key="2">
    <source>
        <dbReference type="Proteomes" id="UP001378956"/>
    </source>
</evidence>
<comment type="caution">
    <text evidence="1">The sequence shown here is derived from an EMBL/GenBank/DDBJ whole genome shotgun (WGS) entry which is preliminary data.</text>
</comment>
<gene>
    <name evidence="1" type="ORF">WAE58_13320</name>
</gene>
<evidence type="ECO:0000313" key="1">
    <source>
        <dbReference type="EMBL" id="MEJ2903417.1"/>
    </source>
</evidence>
<name>A0ABU8NME0_9SPHI</name>
<dbReference type="Proteomes" id="UP001378956">
    <property type="component" value="Unassembled WGS sequence"/>
</dbReference>
<sequence length="74" mass="8504">MFILILTLPAYIEEGLWDGFIWKEHTNVFSIFSSLPQIMDISILTFLVPLLALSQSTHYVLDGFIWKLKSSEGK</sequence>
<reference evidence="1 2" key="1">
    <citation type="submission" date="2024-03" db="EMBL/GenBank/DDBJ databases">
        <title>Sequence of Lycoming College Course Isolates.</title>
        <authorList>
            <person name="Plotts O."/>
            <person name="Newman J."/>
        </authorList>
    </citation>
    <scope>NUCLEOTIDE SEQUENCE [LARGE SCALE GENOMIC DNA]</scope>
    <source>
        <strain evidence="1 2">CJB-3</strain>
    </source>
</reference>